<dbReference type="InterPro" id="IPR038157">
    <property type="entry name" value="FeoA_core_dom"/>
</dbReference>
<evidence type="ECO:0000256" key="5">
    <source>
        <dbReference type="ARBA" id="ARBA00022491"/>
    </source>
</evidence>
<name>A0ABT4RKH2_9ACTN</name>
<dbReference type="Gene3D" id="1.10.60.10">
    <property type="entry name" value="Iron dependent repressor, metal binding and dimerisation domain"/>
    <property type="match status" value="1"/>
</dbReference>
<evidence type="ECO:0000313" key="15">
    <source>
        <dbReference type="Proteomes" id="UP001147700"/>
    </source>
</evidence>
<evidence type="ECO:0000256" key="11">
    <source>
        <dbReference type="ARBA" id="ARBA00032593"/>
    </source>
</evidence>
<evidence type="ECO:0000256" key="1">
    <source>
        <dbReference type="ARBA" id="ARBA00004496"/>
    </source>
</evidence>
<evidence type="ECO:0000259" key="13">
    <source>
        <dbReference type="Pfam" id="PF02742"/>
    </source>
</evidence>
<comment type="subcellular location">
    <subcellularLocation>
        <location evidence="1">Cytoplasm</location>
    </subcellularLocation>
</comment>
<evidence type="ECO:0000256" key="4">
    <source>
        <dbReference type="ARBA" id="ARBA00022490"/>
    </source>
</evidence>
<dbReference type="Proteomes" id="UP001147700">
    <property type="component" value="Unassembled WGS sequence"/>
</dbReference>
<organism evidence="14 15">
    <name type="scientific">Solirubrobacter deserti</name>
    <dbReference type="NCBI Taxonomy" id="2282478"/>
    <lineage>
        <taxon>Bacteria</taxon>
        <taxon>Bacillati</taxon>
        <taxon>Actinomycetota</taxon>
        <taxon>Thermoleophilia</taxon>
        <taxon>Solirubrobacterales</taxon>
        <taxon>Solirubrobacteraceae</taxon>
        <taxon>Solirubrobacter</taxon>
    </lineage>
</organism>
<dbReference type="PANTHER" id="PTHR33238:SF11">
    <property type="entry name" value="TRANSCRIPTIONAL REGULATOR MNTR"/>
    <property type="match status" value="1"/>
</dbReference>
<dbReference type="Pfam" id="PF01325">
    <property type="entry name" value="Fe_dep_repress"/>
    <property type="match status" value="1"/>
</dbReference>
<keyword evidence="15" id="KW-1185">Reference proteome</keyword>
<dbReference type="InterPro" id="IPR036390">
    <property type="entry name" value="WH_DNA-bd_sf"/>
</dbReference>
<evidence type="ECO:0000313" key="14">
    <source>
        <dbReference type="EMBL" id="MDA0139050.1"/>
    </source>
</evidence>
<keyword evidence="8" id="KW-0010">Activator</keyword>
<comment type="caution">
    <text evidence="14">The sequence shown here is derived from an EMBL/GenBank/DDBJ whole genome shotgun (WGS) entry which is preliminary data.</text>
</comment>
<protein>
    <recommendedName>
        <fullName evidence="11">Manganese transport regulator</fullName>
    </recommendedName>
</protein>
<dbReference type="InterPro" id="IPR036421">
    <property type="entry name" value="Fe_dep_repressor_sf"/>
</dbReference>
<proteinExistence type="inferred from homology"/>
<keyword evidence="5" id="KW-0678">Repressor</keyword>
<dbReference type="InterPro" id="IPR022687">
    <property type="entry name" value="HTH_DTXR"/>
</dbReference>
<keyword evidence="10" id="KW-0464">Manganese</keyword>
<dbReference type="Gene3D" id="1.10.10.10">
    <property type="entry name" value="Winged helix-like DNA-binding domain superfamily/Winged helix DNA-binding domain"/>
    <property type="match status" value="1"/>
</dbReference>
<dbReference type="Pfam" id="PF02742">
    <property type="entry name" value="Fe_dep_repr_C"/>
    <property type="match status" value="1"/>
</dbReference>
<accession>A0ABT4RKH2</accession>
<dbReference type="RefSeq" id="WP_202954914.1">
    <property type="nucleotide sequence ID" value="NZ_JAPCID010000021.1"/>
</dbReference>
<dbReference type="SMART" id="SM00529">
    <property type="entry name" value="HTH_DTXR"/>
    <property type="match status" value="1"/>
</dbReference>
<feature type="domain" description="Iron dependent repressor metal binding and dimerisation" evidence="13">
    <location>
        <begin position="65"/>
        <end position="132"/>
    </location>
</feature>
<dbReference type="InterPro" id="IPR036388">
    <property type="entry name" value="WH-like_DNA-bd_sf"/>
</dbReference>
<evidence type="ECO:0000256" key="2">
    <source>
        <dbReference type="ARBA" id="ARBA00007871"/>
    </source>
</evidence>
<comment type="subunit">
    <text evidence="3">Homodimer.</text>
</comment>
<dbReference type="InterPro" id="IPR022689">
    <property type="entry name" value="Iron_dep_repressor"/>
</dbReference>
<sequence>MADATVAEEEYLQTIFWLHEAGLPMTGANVARAMQLSAPTVHEMVGRLERDGYITRGADKSISFTDDGLEQAQQVVRRHRLIERFLTDVLKIPWDDVHEEAERLEHAMSPNLEARMMAAIGDAKTCPHGHPIEPGTRIEGVPLGDCEVGAKITILRFENEAEDLLHLFKAEGLEPGHAGEITAVDDEQVTFVLDGREGSLTRSVAETVSVLADPSPPPRIALPEQLVLGKERYGR</sequence>
<evidence type="ECO:0000259" key="12">
    <source>
        <dbReference type="Pfam" id="PF01325"/>
    </source>
</evidence>
<dbReference type="SUPFAM" id="SSF47979">
    <property type="entry name" value="Iron-dependent repressor protein, dimerization domain"/>
    <property type="match status" value="1"/>
</dbReference>
<evidence type="ECO:0000256" key="10">
    <source>
        <dbReference type="ARBA" id="ARBA00023211"/>
    </source>
</evidence>
<evidence type="ECO:0000256" key="8">
    <source>
        <dbReference type="ARBA" id="ARBA00023159"/>
    </source>
</evidence>
<dbReference type="InterPro" id="IPR050536">
    <property type="entry name" value="DtxR_MntR_Metal-Reg"/>
</dbReference>
<evidence type="ECO:0000256" key="3">
    <source>
        <dbReference type="ARBA" id="ARBA00011738"/>
    </source>
</evidence>
<feature type="domain" description="HTH dtxR-type" evidence="12">
    <location>
        <begin position="8"/>
        <end position="55"/>
    </location>
</feature>
<evidence type="ECO:0000256" key="7">
    <source>
        <dbReference type="ARBA" id="ARBA00023125"/>
    </source>
</evidence>
<dbReference type="InterPro" id="IPR001367">
    <property type="entry name" value="Fe_dep_repressor"/>
</dbReference>
<dbReference type="SUPFAM" id="SSF46785">
    <property type="entry name" value="Winged helix' DNA-binding domain"/>
    <property type="match status" value="1"/>
</dbReference>
<dbReference type="EMBL" id="JAPCID010000021">
    <property type="protein sequence ID" value="MDA0139050.1"/>
    <property type="molecule type" value="Genomic_DNA"/>
</dbReference>
<evidence type="ECO:0000256" key="6">
    <source>
        <dbReference type="ARBA" id="ARBA00023015"/>
    </source>
</evidence>
<reference evidence="14" key="1">
    <citation type="submission" date="2022-10" db="EMBL/GenBank/DDBJ databases">
        <title>The WGS of Solirubrobacter sp. CPCC 204708.</title>
        <authorList>
            <person name="Jiang Z."/>
        </authorList>
    </citation>
    <scope>NUCLEOTIDE SEQUENCE</scope>
    <source>
        <strain evidence="14">CPCC 204708</strain>
    </source>
</reference>
<keyword evidence="6" id="KW-0805">Transcription regulation</keyword>
<keyword evidence="7" id="KW-0238">DNA-binding</keyword>
<dbReference type="PANTHER" id="PTHR33238">
    <property type="entry name" value="IRON (METAL) DEPENDENT REPRESSOR, DTXR FAMILY"/>
    <property type="match status" value="1"/>
</dbReference>
<gene>
    <name evidence="14" type="ORF">OJ962_16235</name>
</gene>
<dbReference type="Gene3D" id="2.30.30.90">
    <property type="match status" value="1"/>
</dbReference>
<keyword evidence="9" id="KW-0804">Transcription</keyword>
<keyword evidence="4" id="KW-0963">Cytoplasm</keyword>
<comment type="similarity">
    <text evidence="2">Belongs to the DtxR/MntR family.</text>
</comment>
<evidence type="ECO:0000256" key="9">
    <source>
        <dbReference type="ARBA" id="ARBA00023163"/>
    </source>
</evidence>